<sequence length="75" mass="7812">VVVDMNNSLLGARSLSPRSFSGELGDFCSEQGTGLGHLRQGGSLNGGFNMSAVRSAMPLRPRPGSPNAKDRQLGP</sequence>
<protein>
    <submittedName>
        <fullName evidence="2">Uncharacterized protein</fullName>
    </submittedName>
</protein>
<dbReference type="AlphaFoldDB" id="A0A813LI70"/>
<evidence type="ECO:0000313" key="3">
    <source>
        <dbReference type="Proteomes" id="UP000626109"/>
    </source>
</evidence>
<feature type="region of interest" description="Disordered" evidence="1">
    <location>
        <begin position="38"/>
        <end position="75"/>
    </location>
</feature>
<dbReference type="EMBL" id="CAJNNW010034652">
    <property type="protein sequence ID" value="CAE8723425.1"/>
    <property type="molecule type" value="Genomic_DNA"/>
</dbReference>
<proteinExistence type="predicted"/>
<gene>
    <name evidence="2" type="ORF">PGLA2088_LOCUS43130</name>
</gene>
<comment type="caution">
    <text evidence="2">The sequence shown here is derived from an EMBL/GenBank/DDBJ whole genome shotgun (WGS) entry which is preliminary data.</text>
</comment>
<dbReference type="Proteomes" id="UP000626109">
    <property type="component" value="Unassembled WGS sequence"/>
</dbReference>
<name>A0A813LI70_POLGL</name>
<accession>A0A813LI70</accession>
<evidence type="ECO:0000313" key="2">
    <source>
        <dbReference type="EMBL" id="CAE8723425.1"/>
    </source>
</evidence>
<organism evidence="2 3">
    <name type="scientific">Polarella glacialis</name>
    <name type="common">Dinoflagellate</name>
    <dbReference type="NCBI Taxonomy" id="89957"/>
    <lineage>
        <taxon>Eukaryota</taxon>
        <taxon>Sar</taxon>
        <taxon>Alveolata</taxon>
        <taxon>Dinophyceae</taxon>
        <taxon>Suessiales</taxon>
        <taxon>Suessiaceae</taxon>
        <taxon>Polarella</taxon>
    </lineage>
</organism>
<feature type="non-terminal residue" evidence="2">
    <location>
        <position position="1"/>
    </location>
</feature>
<reference evidence="2" key="1">
    <citation type="submission" date="2021-02" db="EMBL/GenBank/DDBJ databases">
        <authorList>
            <person name="Dougan E. K."/>
            <person name="Rhodes N."/>
            <person name="Thang M."/>
            <person name="Chan C."/>
        </authorList>
    </citation>
    <scope>NUCLEOTIDE SEQUENCE</scope>
</reference>
<feature type="non-terminal residue" evidence="2">
    <location>
        <position position="75"/>
    </location>
</feature>
<evidence type="ECO:0000256" key="1">
    <source>
        <dbReference type="SAM" id="MobiDB-lite"/>
    </source>
</evidence>